<sequence>MSGTTRGMPRIEHPDAPSQETTEEQQPPLQFATIQQVTILQDQMSTIMEMLQRMTTSFYTPEAPPAEEAPLAAEVPPAVDIPPSEATQTHEMTSTSRHSIPANWESILNEKVEEAITRRNSRVRPISIKFVY</sequence>
<accession>A0ABD1Q4S8</accession>
<proteinExistence type="predicted"/>
<gene>
    <name evidence="2" type="ORF">Adt_39333</name>
</gene>
<evidence type="ECO:0000313" key="2">
    <source>
        <dbReference type="EMBL" id="KAL2471197.1"/>
    </source>
</evidence>
<comment type="caution">
    <text evidence="2">The sequence shown here is derived from an EMBL/GenBank/DDBJ whole genome shotgun (WGS) entry which is preliminary data.</text>
</comment>
<protein>
    <submittedName>
        <fullName evidence="2">Uncharacterized protein</fullName>
    </submittedName>
</protein>
<evidence type="ECO:0000313" key="3">
    <source>
        <dbReference type="Proteomes" id="UP001604336"/>
    </source>
</evidence>
<dbReference type="EMBL" id="JBFOLK010000012">
    <property type="protein sequence ID" value="KAL2471197.1"/>
    <property type="molecule type" value="Genomic_DNA"/>
</dbReference>
<organism evidence="2 3">
    <name type="scientific">Abeliophyllum distichum</name>
    <dbReference type="NCBI Taxonomy" id="126358"/>
    <lineage>
        <taxon>Eukaryota</taxon>
        <taxon>Viridiplantae</taxon>
        <taxon>Streptophyta</taxon>
        <taxon>Embryophyta</taxon>
        <taxon>Tracheophyta</taxon>
        <taxon>Spermatophyta</taxon>
        <taxon>Magnoliopsida</taxon>
        <taxon>eudicotyledons</taxon>
        <taxon>Gunneridae</taxon>
        <taxon>Pentapetalae</taxon>
        <taxon>asterids</taxon>
        <taxon>lamiids</taxon>
        <taxon>Lamiales</taxon>
        <taxon>Oleaceae</taxon>
        <taxon>Forsythieae</taxon>
        <taxon>Abeliophyllum</taxon>
    </lineage>
</organism>
<feature type="region of interest" description="Disordered" evidence="1">
    <location>
        <begin position="1"/>
        <end position="29"/>
    </location>
</feature>
<reference evidence="3" key="1">
    <citation type="submission" date="2024-07" db="EMBL/GenBank/DDBJ databases">
        <title>Two chromosome-level genome assemblies of Korean endemic species Abeliophyllum distichum and Forsythia ovata (Oleaceae).</title>
        <authorList>
            <person name="Jang H."/>
        </authorList>
    </citation>
    <scope>NUCLEOTIDE SEQUENCE [LARGE SCALE GENOMIC DNA]</scope>
</reference>
<feature type="region of interest" description="Disordered" evidence="1">
    <location>
        <begin position="77"/>
        <end position="100"/>
    </location>
</feature>
<feature type="compositionally biased region" description="Polar residues" evidence="1">
    <location>
        <begin position="85"/>
        <end position="98"/>
    </location>
</feature>
<keyword evidence="3" id="KW-1185">Reference proteome</keyword>
<dbReference type="Proteomes" id="UP001604336">
    <property type="component" value="Unassembled WGS sequence"/>
</dbReference>
<evidence type="ECO:0000256" key="1">
    <source>
        <dbReference type="SAM" id="MobiDB-lite"/>
    </source>
</evidence>
<name>A0ABD1Q4S8_9LAMI</name>
<dbReference type="AlphaFoldDB" id="A0ABD1Q4S8"/>